<evidence type="ECO:0000256" key="3">
    <source>
        <dbReference type="SAM" id="Phobius"/>
    </source>
</evidence>
<evidence type="ECO:0000256" key="4">
    <source>
        <dbReference type="SAM" id="SignalP"/>
    </source>
</evidence>
<dbReference type="Pfam" id="PF00089">
    <property type="entry name" value="Trypsin"/>
    <property type="match status" value="1"/>
</dbReference>
<proteinExistence type="inferred from homology"/>
<feature type="domain" description="Peptidase S1" evidence="5">
    <location>
        <begin position="34"/>
        <end position="290"/>
    </location>
</feature>
<feature type="non-terminal residue" evidence="6">
    <location>
        <position position="1"/>
    </location>
</feature>
<dbReference type="OrthoDB" id="6609779at2759"/>
<feature type="transmembrane region" description="Helical" evidence="3">
    <location>
        <begin position="305"/>
        <end position="325"/>
    </location>
</feature>
<dbReference type="GO" id="GO:0006508">
    <property type="term" value="P:proteolysis"/>
    <property type="evidence" value="ECO:0007669"/>
    <property type="project" value="InterPro"/>
</dbReference>
<evidence type="ECO:0000256" key="2">
    <source>
        <dbReference type="ARBA" id="ARBA00024195"/>
    </source>
</evidence>
<feature type="signal peptide" evidence="4">
    <location>
        <begin position="1"/>
        <end position="28"/>
    </location>
</feature>
<dbReference type="Proteomes" id="UP000479000">
    <property type="component" value="Unassembled WGS sequence"/>
</dbReference>
<dbReference type="EMBL" id="CADCXU010024358">
    <property type="protein sequence ID" value="CAB0011864.1"/>
    <property type="molecule type" value="Genomic_DNA"/>
</dbReference>
<keyword evidence="3" id="KW-1133">Transmembrane helix</keyword>
<evidence type="ECO:0000313" key="6">
    <source>
        <dbReference type="EMBL" id="CAB0011864.1"/>
    </source>
</evidence>
<evidence type="ECO:0000259" key="5">
    <source>
        <dbReference type="PROSITE" id="PS50240"/>
    </source>
</evidence>
<protein>
    <recommendedName>
        <fullName evidence="5">Peptidase S1 domain-containing protein</fullName>
    </recommendedName>
</protein>
<dbReference type="PRINTS" id="PR00722">
    <property type="entry name" value="CHYMOTRYPSIN"/>
</dbReference>
<organism evidence="6 7">
    <name type="scientific">Nesidiocoris tenuis</name>
    <dbReference type="NCBI Taxonomy" id="355587"/>
    <lineage>
        <taxon>Eukaryota</taxon>
        <taxon>Metazoa</taxon>
        <taxon>Ecdysozoa</taxon>
        <taxon>Arthropoda</taxon>
        <taxon>Hexapoda</taxon>
        <taxon>Insecta</taxon>
        <taxon>Pterygota</taxon>
        <taxon>Neoptera</taxon>
        <taxon>Paraneoptera</taxon>
        <taxon>Hemiptera</taxon>
        <taxon>Heteroptera</taxon>
        <taxon>Panheteroptera</taxon>
        <taxon>Cimicomorpha</taxon>
        <taxon>Miridae</taxon>
        <taxon>Dicyphina</taxon>
        <taxon>Nesidiocoris</taxon>
    </lineage>
</organism>
<dbReference type="InterPro" id="IPR001254">
    <property type="entry name" value="Trypsin_dom"/>
</dbReference>
<keyword evidence="1" id="KW-1015">Disulfide bond</keyword>
<accession>A0A6H5H6X2</accession>
<dbReference type="InterPro" id="IPR051487">
    <property type="entry name" value="Ser/Thr_Proteases_Immune/Dev"/>
</dbReference>
<keyword evidence="7" id="KW-1185">Reference proteome</keyword>
<dbReference type="InterPro" id="IPR001314">
    <property type="entry name" value="Peptidase_S1A"/>
</dbReference>
<dbReference type="GO" id="GO:0004252">
    <property type="term" value="F:serine-type endopeptidase activity"/>
    <property type="evidence" value="ECO:0007669"/>
    <property type="project" value="InterPro"/>
</dbReference>
<evidence type="ECO:0000313" key="7">
    <source>
        <dbReference type="Proteomes" id="UP000479000"/>
    </source>
</evidence>
<feature type="transmembrane region" description="Helical" evidence="3">
    <location>
        <begin position="363"/>
        <end position="381"/>
    </location>
</feature>
<reference evidence="6 7" key="1">
    <citation type="submission" date="2020-02" db="EMBL/GenBank/DDBJ databases">
        <authorList>
            <person name="Ferguson B K."/>
        </authorList>
    </citation>
    <scope>NUCLEOTIDE SEQUENCE [LARGE SCALE GENOMIC DNA]</scope>
</reference>
<dbReference type="InterPro" id="IPR043504">
    <property type="entry name" value="Peptidase_S1_PA_chymotrypsin"/>
</dbReference>
<evidence type="ECO:0000256" key="1">
    <source>
        <dbReference type="ARBA" id="ARBA00023157"/>
    </source>
</evidence>
<keyword evidence="4" id="KW-0732">Signal</keyword>
<dbReference type="InterPro" id="IPR009003">
    <property type="entry name" value="Peptidase_S1_PA"/>
</dbReference>
<dbReference type="AlphaFoldDB" id="A0A6H5H6X2"/>
<keyword evidence="3" id="KW-0472">Membrane</keyword>
<keyword evidence="3" id="KW-0812">Transmembrane</keyword>
<dbReference type="SMART" id="SM00020">
    <property type="entry name" value="Tryp_SPc"/>
    <property type="match status" value="1"/>
</dbReference>
<dbReference type="PANTHER" id="PTHR24256">
    <property type="entry name" value="TRYPTASE-RELATED"/>
    <property type="match status" value="1"/>
</dbReference>
<name>A0A6H5H6X2_9HEMI</name>
<dbReference type="SUPFAM" id="SSF50494">
    <property type="entry name" value="Trypsin-like serine proteases"/>
    <property type="match status" value="1"/>
</dbReference>
<dbReference type="Gene3D" id="2.40.10.10">
    <property type="entry name" value="Trypsin-like serine proteases"/>
    <property type="match status" value="1"/>
</dbReference>
<comment type="similarity">
    <text evidence="2">Belongs to the peptidase S1 family. CLIP subfamily.</text>
</comment>
<sequence>AEISGTLPMGIHPSANCLLLIGLVTTLGGSDDKIIGGHLAPSVPFLVSVQESRRHRCGGSLLTVSEVLTACHCIGQFSKKQDDPVEYISVFDPSIFRIHAGDRDLLGLSPDAQTRRGKAVNSHPKCKMVDKSPQFDFAVIVTVTPFNWTSHVHPIGLYSASKALYDSRIASIDARSNCWVLGWGKTSSHKSTRYLRMARMKVVPARICRRLLSSKDPIYETHEFDEKAQLCALGVNGSESDCTGDSGGPLICDGDIVGVVSYGFECGRNDSPAVYAKMSDFVEWYASIKSPHLRKSSSQRTNGLTLFRCAMTIYLLWIMYTVVLLSRDDGAGLHRARWMAKGIYAIKVYMFRGEFKMTKKEEVAITELWMFVVSIYVYHWFQAPSCRFAPRNDLKLLKDLKAYNKVNEAIAEVALKKFSGHLWYLSEVLVAFAFFDENVPLETKTKMVQALENEGQEDTLRRITIDSRVIEMSSLEDFVSQNTRKFFSITGLSPDFLEREVVTWESDPEYLHIKNIVSSMRVVNDIAERGVALMEEYNKLHTQNEEQKQYLLLTVKEFRKKFPDSRKSTLLK</sequence>
<gene>
    <name evidence="6" type="ORF">NTEN_LOCUS16737</name>
</gene>
<dbReference type="PROSITE" id="PS50240">
    <property type="entry name" value="TRYPSIN_DOM"/>
    <property type="match status" value="1"/>
</dbReference>
<feature type="chain" id="PRO_5026275487" description="Peptidase S1 domain-containing protein" evidence="4">
    <location>
        <begin position="29"/>
        <end position="572"/>
    </location>
</feature>
<dbReference type="CDD" id="cd00190">
    <property type="entry name" value="Tryp_SPc"/>
    <property type="match status" value="1"/>
</dbReference>